<gene>
    <name evidence="1" type="ORF">FTW19_09255</name>
</gene>
<evidence type="ECO:0000313" key="2">
    <source>
        <dbReference type="Proteomes" id="UP000321820"/>
    </source>
</evidence>
<dbReference type="EMBL" id="CP042806">
    <property type="protein sequence ID" value="QEE28165.1"/>
    <property type="molecule type" value="Genomic_DNA"/>
</dbReference>
<keyword evidence="2" id="KW-1185">Reference proteome</keyword>
<dbReference type="Pfam" id="PF04325">
    <property type="entry name" value="DUF465"/>
    <property type="match status" value="1"/>
</dbReference>
<sequence length="66" mass="7967">MLPAHTEASFRHEQLTRLQMEHAQYSERLDHLVMNPHHSPADQWEEIRLKKLKLKLKDAMEHLRTD</sequence>
<dbReference type="InterPro" id="IPR038444">
    <property type="entry name" value="DUF465_sf"/>
</dbReference>
<dbReference type="Gene3D" id="6.10.280.50">
    <property type="match status" value="1"/>
</dbReference>
<evidence type="ECO:0000313" key="1">
    <source>
        <dbReference type="EMBL" id="QEE28165.1"/>
    </source>
</evidence>
<organism evidence="1 2">
    <name type="scientific">Terriglobus albidus</name>
    <dbReference type="NCBI Taxonomy" id="1592106"/>
    <lineage>
        <taxon>Bacteria</taxon>
        <taxon>Pseudomonadati</taxon>
        <taxon>Acidobacteriota</taxon>
        <taxon>Terriglobia</taxon>
        <taxon>Terriglobales</taxon>
        <taxon>Acidobacteriaceae</taxon>
        <taxon>Terriglobus</taxon>
    </lineage>
</organism>
<reference evidence="1 2" key="1">
    <citation type="submission" date="2019-08" db="EMBL/GenBank/DDBJ databases">
        <title>Complete genome sequence of Terriglobus albidus strain ORNL.</title>
        <authorList>
            <person name="Podar M."/>
        </authorList>
    </citation>
    <scope>NUCLEOTIDE SEQUENCE [LARGE SCALE GENOMIC DNA]</scope>
    <source>
        <strain evidence="1 2">ORNL</strain>
    </source>
</reference>
<dbReference type="RefSeq" id="WP_147647355.1">
    <property type="nucleotide sequence ID" value="NZ_CP042806.1"/>
</dbReference>
<protein>
    <submittedName>
        <fullName evidence="1">DUF465 domain-containing protein</fullName>
    </submittedName>
</protein>
<accession>A0A5B9EAK2</accession>
<proteinExistence type="predicted"/>
<dbReference type="Proteomes" id="UP000321820">
    <property type="component" value="Chromosome"/>
</dbReference>
<dbReference type="AlphaFoldDB" id="A0A5B9EAK2"/>
<dbReference type="KEGG" id="talb:FTW19_09255"/>
<name>A0A5B9EAK2_9BACT</name>
<dbReference type="InterPro" id="IPR007420">
    <property type="entry name" value="DUF465"/>
</dbReference>